<reference evidence="2" key="1">
    <citation type="journal article" date="2019" name="Int. J. Syst. Evol. Microbiol.">
        <title>The Global Catalogue of Microorganisms (GCM) 10K type strain sequencing project: providing services to taxonomists for standard genome sequencing and annotation.</title>
        <authorList>
            <consortium name="The Broad Institute Genomics Platform"/>
            <consortium name="The Broad Institute Genome Sequencing Center for Infectious Disease"/>
            <person name="Wu L."/>
            <person name="Ma J."/>
        </authorList>
    </citation>
    <scope>NUCLEOTIDE SEQUENCE [LARGE SCALE GENOMIC DNA]</scope>
    <source>
        <strain evidence="2">JCM 14736</strain>
    </source>
</reference>
<keyword evidence="2" id="KW-1185">Reference proteome</keyword>
<dbReference type="Proteomes" id="UP001500851">
    <property type="component" value="Unassembled WGS sequence"/>
</dbReference>
<sequence>MDRPSSHSSFSVFPEQLLRRFRGRGRPSGPPIRAAETAWRVLRLCAVAIESRAAGWCLGPIGPADLEFVGSECRRLPARGARAHRRAVRAGLQHERAGHGAYCSLIGIPEQSLRSLIEQWSPPGCAEYLAEAVSDAVTALRESTRTSGWSRAMAREAVESALSERISIRPPAPPERARP</sequence>
<accession>A0ABP4XY07</accession>
<protein>
    <submittedName>
        <fullName evidence="1">Uncharacterized protein</fullName>
    </submittedName>
</protein>
<comment type="caution">
    <text evidence="1">The sequence shown here is derived from an EMBL/GenBank/DDBJ whole genome shotgun (WGS) entry which is preliminary data.</text>
</comment>
<gene>
    <name evidence="1" type="ORF">GCM10009768_21380</name>
</gene>
<organism evidence="1 2">
    <name type="scientific">Leucobacter iarius</name>
    <dbReference type="NCBI Taxonomy" id="333963"/>
    <lineage>
        <taxon>Bacteria</taxon>
        <taxon>Bacillati</taxon>
        <taxon>Actinomycetota</taxon>
        <taxon>Actinomycetes</taxon>
        <taxon>Micrococcales</taxon>
        <taxon>Microbacteriaceae</taxon>
        <taxon>Leucobacter</taxon>
    </lineage>
</organism>
<name>A0ABP4XY07_9MICO</name>
<dbReference type="EMBL" id="BAAAOB010000002">
    <property type="protein sequence ID" value="GAA1792110.1"/>
    <property type="molecule type" value="Genomic_DNA"/>
</dbReference>
<proteinExistence type="predicted"/>
<evidence type="ECO:0000313" key="1">
    <source>
        <dbReference type="EMBL" id="GAA1792110.1"/>
    </source>
</evidence>
<evidence type="ECO:0000313" key="2">
    <source>
        <dbReference type="Proteomes" id="UP001500851"/>
    </source>
</evidence>